<comment type="similarity">
    <text evidence="1 7">Belongs to the type-B carboxylesterase/lipase family.</text>
</comment>
<dbReference type="SUPFAM" id="SSF53474">
    <property type="entry name" value="alpha/beta-Hydrolases"/>
    <property type="match status" value="1"/>
</dbReference>
<dbReference type="CDD" id="cd02440">
    <property type="entry name" value="AdoMet_MTases"/>
    <property type="match status" value="1"/>
</dbReference>
<evidence type="ECO:0000256" key="6">
    <source>
        <dbReference type="ARBA" id="ARBA00023453"/>
    </source>
</evidence>
<dbReference type="InterPro" id="IPR002018">
    <property type="entry name" value="CarbesteraseB"/>
</dbReference>
<evidence type="ECO:0000313" key="9">
    <source>
        <dbReference type="EMBL" id="KAF7553050.1"/>
    </source>
</evidence>
<dbReference type="InterPro" id="IPR019826">
    <property type="entry name" value="Carboxylesterase_B_AS"/>
</dbReference>
<accession>A0A9P5HEY7</accession>
<comment type="similarity">
    <text evidence="6">Belongs to the class I-like SAM-binding methyltransferase superfamily. Cation-dependent O-methyltransferase family.</text>
</comment>
<reference evidence="9" key="1">
    <citation type="submission" date="2020-03" db="EMBL/GenBank/DDBJ databases">
        <title>Draft Genome Sequence of Cylindrodendrum hubeiense.</title>
        <authorList>
            <person name="Buettner E."/>
            <person name="Kellner H."/>
        </authorList>
    </citation>
    <scope>NUCLEOTIDE SEQUENCE</scope>
    <source>
        <strain evidence="9">IHI 201604</strain>
    </source>
</reference>
<comment type="caution">
    <text evidence="9">The sequence shown here is derived from an EMBL/GenBank/DDBJ whole genome shotgun (WGS) entry which is preliminary data.</text>
</comment>
<dbReference type="GO" id="GO:0008171">
    <property type="term" value="F:O-methyltransferase activity"/>
    <property type="evidence" value="ECO:0007669"/>
    <property type="project" value="InterPro"/>
</dbReference>
<evidence type="ECO:0000256" key="7">
    <source>
        <dbReference type="RuleBase" id="RU361235"/>
    </source>
</evidence>
<dbReference type="Pfam" id="PF01596">
    <property type="entry name" value="Methyltransf_3"/>
    <property type="match status" value="1"/>
</dbReference>
<gene>
    <name evidence="9" type="ORF">G7Z17_g3908</name>
</gene>
<sequence>MEAVLNFENFRLAPSIDAQATSTLLRPNPKLEYALANSAAKGLPPISVLPLAGQYLSILTQLIGAKSVLEVGTLGGYSSICFAEAGAKVTSIEIDPKHRDTALENVQGLDVEVILGAALDVLPKLADEGRQFDMVFIDADMDDQLEQFDWAVKLTRPNGSDQKHIDKVKALCRDINNQQSVSRINAYRGIRYAQAPVGDLRWKAPAPIKYEKTSKNTVINATVAGPACYQSTAGWRTQANVTLIQDEDCLLLDIQTPSNPNSKKLPVLVLIHGGGALGFLAGDDIDQDGTSNAGLLDQRAALEWIRSNIKYFGGDPSKITITGSSAGGSSVTMQMIMYGGSKNPPFQAAIPEFPWWTPIYETEWVNQQYAGFLDAANCSSLRCLRNLPIADIQAATRASTVTAYLAKQYAYGTFYWGPVIDGNIIRANPEEEFRDGHITKVPVLVDRNFDEGFIFSNTSVKGEDEVVSDFAALWHDSNGYFADIALALYPESKYNTSHLDDLPVYQLLKEAAQAVAEVGMPAYKLVFNSGYQFHSATGYFIYSNYTNADGSRTTQGASIPGNATLATLVRNYLISFTLFQDPNTLEVDDISAPTWPKYSPEKPEIMPL</sequence>
<dbReference type="Gene3D" id="3.40.50.1820">
    <property type="entry name" value="alpha/beta hydrolase"/>
    <property type="match status" value="2"/>
</dbReference>
<dbReference type="AlphaFoldDB" id="A0A9P5HEY7"/>
<dbReference type="Pfam" id="PF00135">
    <property type="entry name" value="COesterase"/>
    <property type="match status" value="1"/>
</dbReference>
<dbReference type="InterPro" id="IPR002935">
    <property type="entry name" value="SAM_O-MeTrfase"/>
</dbReference>
<keyword evidence="3" id="KW-0808">Transferase</keyword>
<dbReference type="PROSITE" id="PS00122">
    <property type="entry name" value="CARBOXYLESTERASE_B_1"/>
    <property type="match status" value="1"/>
</dbReference>
<evidence type="ECO:0000256" key="1">
    <source>
        <dbReference type="ARBA" id="ARBA00005964"/>
    </source>
</evidence>
<dbReference type="GO" id="GO:0032259">
    <property type="term" value="P:methylation"/>
    <property type="evidence" value="ECO:0007669"/>
    <property type="project" value="UniProtKB-KW"/>
</dbReference>
<evidence type="ECO:0000256" key="5">
    <source>
        <dbReference type="ARBA" id="ARBA00022801"/>
    </source>
</evidence>
<dbReference type="InterPro" id="IPR050309">
    <property type="entry name" value="Type-B_Carboxylest/Lipase"/>
</dbReference>
<dbReference type="EMBL" id="JAANBB010000051">
    <property type="protein sequence ID" value="KAF7553050.1"/>
    <property type="molecule type" value="Genomic_DNA"/>
</dbReference>
<evidence type="ECO:0000259" key="8">
    <source>
        <dbReference type="Pfam" id="PF00135"/>
    </source>
</evidence>
<dbReference type="Proteomes" id="UP000722485">
    <property type="component" value="Unassembled WGS sequence"/>
</dbReference>
<organism evidence="9 10">
    <name type="scientific">Cylindrodendrum hubeiense</name>
    <dbReference type="NCBI Taxonomy" id="595255"/>
    <lineage>
        <taxon>Eukaryota</taxon>
        <taxon>Fungi</taxon>
        <taxon>Dikarya</taxon>
        <taxon>Ascomycota</taxon>
        <taxon>Pezizomycotina</taxon>
        <taxon>Sordariomycetes</taxon>
        <taxon>Hypocreomycetidae</taxon>
        <taxon>Hypocreales</taxon>
        <taxon>Nectriaceae</taxon>
        <taxon>Cylindrodendrum</taxon>
    </lineage>
</organism>
<dbReference type="Gene3D" id="3.40.50.150">
    <property type="entry name" value="Vaccinia Virus protein VP39"/>
    <property type="match status" value="1"/>
</dbReference>
<keyword evidence="4" id="KW-0949">S-adenosyl-L-methionine</keyword>
<evidence type="ECO:0000256" key="2">
    <source>
        <dbReference type="ARBA" id="ARBA00022603"/>
    </source>
</evidence>
<dbReference type="SUPFAM" id="SSF53335">
    <property type="entry name" value="S-adenosyl-L-methionine-dependent methyltransferases"/>
    <property type="match status" value="1"/>
</dbReference>
<proteinExistence type="inferred from homology"/>
<keyword evidence="10" id="KW-1185">Reference proteome</keyword>
<evidence type="ECO:0000256" key="4">
    <source>
        <dbReference type="ARBA" id="ARBA00022691"/>
    </source>
</evidence>
<dbReference type="PANTHER" id="PTHR11559">
    <property type="entry name" value="CARBOXYLESTERASE"/>
    <property type="match status" value="1"/>
</dbReference>
<dbReference type="GO" id="GO:0016787">
    <property type="term" value="F:hydrolase activity"/>
    <property type="evidence" value="ECO:0007669"/>
    <property type="project" value="UniProtKB-KW"/>
</dbReference>
<dbReference type="InterPro" id="IPR029063">
    <property type="entry name" value="SAM-dependent_MTases_sf"/>
</dbReference>
<feature type="domain" description="Carboxylesterase type B" evidence="8">
    <location>
        <begin position="275"/>
        <end position="467"/>
    </location>
</feature>
<dbReference type="EC" id="3.1.1.-" evidence="7"/>
<dbReference type="InterPro" id="IPR029058">
    <property type="entry name" value="AB_hydrolase_fold"/>
</dbReference>
<dbReference type="OrthoDB" id="408631at2759"/>
<protein>
    <recommendedName>
        <fullName evidence="7">Carboxylic ester hydrolase</fullName>
        <ecNumber evidence="7">3.1.1.-</ecNumber>
    </recommendedName>
</protein>
<keyword evidence="5 7" id="KW-0378">Hydrolase</keyword>
<evidence type="ECO:0000256" key="3">
    <source>
        <dbReference type="ARBA" id="ARBA00022679"/>
    </source>
</evidence>
<evidence type="ECO:0000313" key="10">
    <source>
        <dbReference type="Proteomes" id="UP000722485"/>
    </source>
</evidence>
<name>A0A9P5HEY7_9HYPO</name>
<keyword evidence="2" id="KW-0489">Methyltransferase</keyword>